<feature type="transmembrane region" description="Helical" evidence="2">
    <location>
        <begin position="153"/>
        <end position="175"/>
    </location>
</feature>
<evidence type="ECO:0000256" key="1">
    <source>
        <dbReference type="ARBA" id="ARBA00022660"/>
    </source>
</evidence>
<feature type="transmembrane region" description="Helical" evidence="2">
    <location>
        <begin position="415"/>
        <end position="437"/>
    </location>
</feature>
<feature type="domain" description="Cytochrome oxidase subunit I profile" evidence="3">
    <location>
        <begin position="1"/>
        <end position="410"/>
    </location>
</feature>
<dbReference type="SUPFAM" id="SSF81442">
    <property type="entry name" value="Cytochrome c oxidase subunit I-like"/>
    <property type="match status" value="1"/>
</dbReference>
<keyword evidence="2" id="KW-1133">Transmembrane helix</keyword>
<dbReference type="GO" id="GO:0016020">
    <property type="term" value="C:membrane"/>
    <property type="evidence" value="ECO:0007669"/>
    <property type="project" value="InterPro"/>
</dbReference>
<keyword evidence="1" id="KW-0679">Respiratory chain</keyword>
<feature type="transmembrane region" description="Helical" evidence="2">
    <location>
        <begin position="265"/>
        <end position="283"/>
    </location>
</feature>
<dbReference type="GO" id="GO:0015990">
    <property type="term" value="P:electron transport coupled proton transport"/>
    <property type="evidence" value="ECO:0007669"/>
    <property type="project" value="TreeGrafter"/>
</dbReference>
<dbReference type="STRING" id="634177.GLX_26200"/>
<dbReference type="PANTHER" id="PTHR10422:SF18">
    <property type="entry name" value="CYTOCHROME C OXIDASE SUBUNIT 1"/>
    <property type="match status" value="1"/>
</dbReference>
<feature type="transmembrane region" description="Helical" evidence="2">
    <location>
        <begin position="40"/>
        <end position="63"/>
    </location>
</feature>
<dbReference type="GO" id="GO:0020037">
    <property type="term" value="F:heme binding"/>
    <property type="evidence" value="ECO:0007669"/>
    <property type="project" value="InterPro"/>
</dbReference>
<keyword evidence="1" id="KW-0813">Transport</keyword>
<dbReference type="GO" id="GO:0009060">
    <property type="term" value="P:aerobic respiration"/>
    <property type="evidence" value="ECO:0007669"/>
    <property type="project" value="InterPro"/>
</dbReference>
<organism evidence="4 5">
    <name type="scientific">Komagataeibacter medellinensis (strain NBRC 3288 / BCRC 11682 / LMG 1693 / Kondo 51)</name>
    <name type="common">Gluconacetobacter medellinensis</name>
    <dbReference type="NCBI Taxonomy" id="634177"/>
    <lineage>
        <taxon>Bacteria</taxon>
        <taxon>Pseudomonadati</taxon>
        <taxon>Pseudomonadota</taxon>
        <taxon>Alphaproteobacteria</taxon>
        <taxon>Acetobacterales</taxon>
        <taxon>Acetobacteraceae</taxon>
        <taxon>Komagataeibacter</taxon>
    </lineage>
</organism>
<feature type="transmembrane region" description="Helical" evidence="2">
    <location>
        <begin position="187"/>
        <end position="208"/>
    </location>
</feature>
<dbReference type="PROSITE" id="PS50855">
    <property type="entry name" value="COX1"/>
    <property type="match status" value="1"/>
</dbReference>
<name>G2I2Q3_KOMMN</name>
<feature type="transmembrane region" description="Helical" evidence="2">
    <location>
        <begin position="126"/>
        <end position="147"/>
    </location>
</feature>
<gene>
    <name evidence="4" type="ordered locus">GLX_26200</name>
</gene>
<dbReference type="InterPro" id="IPR000883">
    <property type="entry name" value="Cyt_C_Oxase_1"/>
</dbReference>
<dbReference type="GO" id="GO:0004129">
    <property type="term" value="F:cytochrome-c oxidase activity"/>
    <property type="evidence" value="ECO:0007669"/>
    <property type="project" value="InterPro"/>
</dbReference>
<dbReference type="PRINTS" id="PR01165">
    <property type="entry name" value="CYCOXIDASEI"/>
</dbReference>
<evidence type="ECO:0000313" key="4">
    <source>
        <dbReference type="EMBL" id="BAK85032.1"/>
    </source>
</evidence>
<proteinExistence type="predicted"/>
<protein>
    <submittedName>
        <fullName evidence="4">Cytochrome c oxidase subunit 1</fullName>
    </submittedName>
</protein>
<dbReference type="InterPro" id="IPR036927">
    <property type="entry name" value="Cyt_c_oxase-like_su1_sf"/>
</dbReference>
<dbReference type="HOGENOM" id="CLU_011899_7_3_5"/>
<keyword evidence="1" id="KW-0249">Electron transport</keyword>
<evidence type="ECO:0000259" key="3">
    <source>
        <dbReference type="PROSITE" id="PS50855"/>
    </source>
</evidence>
<dbReference type="EMBL" id="AP012159">
    <property type="protein sequence ID" value="BAK85032.1"/>
    <property type="molecule type" value="Genomic_DNA"/>
</dbReference>
<accession>G2I2Q3</accession>
<feature type="transmembrane region" description="Helical" evidence="2">
    <location>
        <begin position="228"/>
        <end position="253"/>
    </location>
</feature>
<dbReference type="eggNOG" id="COG0843">
    <property type="taxonomic scope" value="Bacteria"/>
</dbReference>
<evidence type="ECO:0000256" key="2">
    <source>
        <dbReference type="SAM" id="Phobius"/>
    </source>
</evidence>
<dbReference type="InterPro" id="IPR023616">
    <property type="entry name" value="Cyt_c_oxase-like_su1_dom"/>
</dbReference>
<dbReference type="PATRIC" id="fig|634177.7.peg.2925"/>
<feature type="transmembrane region" description="Helical" evidence="2">
    <location>
        <begin position="295"/>
        <end position="318"/>
    </location>
</feature>
<feature type="transmembrane region" description="Helical" evidence="2">
    <location>
        <begin position="358"/>
        <end position="378"/>
    </location>
</feature>
<evidence type="ECO:0000313" key="5">
    <source>
        <dbReference type="Proteomes" id="UP000009044"/>
    </source>
</evidence>
<dbReference type="GO" id="GO:0022904">
    <property type="term" value="P:respiratory electron transport chain"/>
    <property type="evidence" value="ECO:0007669"/>
    <property type="project" value="TreeGrafter"/>
</dbReference>
<feature type="transmembrane region" description="Helical" evidence="2">
    <location>
        <begin position="92"/>
        <end position="114"/>
    </location>
</feature>
<feature type="transmembrane region" description="Helical" evidence="2">
    <location>
        <begin position="330"/>
        <end position="352"/>
    </location>
</feature>
<dbReference type="Pfam" id="PF00115">
    <property type="entry name" value="COX1"/>
    <property type="match status" value="1"/>
</dbReference>
<reference evidence="5" key="1">
    <citation type="journal article" date="2011" name="J. Bacteriol.">
        <title>Complete genome sequence of NBRC 3288, a unique cellulose-nonproducing strain of Gluconacetobacter xylinus isolated from vinegar.</title>
        <authorList>
            <person name="Ogino H."/>
            <person name="Azuma Y."/>
            <person name="Hosoyama A."/>
            <person name="Nakazawa H."/>
            <person name="Matsutani M."/>
            <person name="Hasegawa A."/>
            <person name="Otsuyama K."/>
            <person name="Matsushita K."/>
            <person name="Fujita N."/>
            <person name="Shirai M."/>
        </authorList>
    </citation>
    <scope>NUCLEOTIDE SEQUENCE [LARGE SCALE GENOMIC DNA]</scope>
    <source>
        <strain evidence="5">NBRC 3288 / BCRC 11682 / LMG 1693</strain>
    </source>
</reference>
<dbReference type="PANTHER" id="PTHR10422">
    <property type="entry name" value="CYTOCHROME C OXIDASE SUBUNIT 1"/>
    <property type="match status" value="1"/>
</dbReference>
<feature type="transmembrane region" description="Helical" evidence="2">
    <location>
        <begin position="390"/>
        <end position="409"/>
    </location>
</feature>
<keyword evidence="2" id="KW-0812">Transmembrane</keyword>
<dbReference type="KEGG" id="gxy:GLX_26200"/>
<dbReference type="Proteomes" id="UP000009044">
    <property type="component" value="Chromosome"/>
</dbReference>
<keyword evidence="2" id="KW-0472">Membrane</keyword>
<dbReference type="AlphaFoldDB" id="G2I2Q3"/>
<dbReference type="Gene3D" id="1.20.210.10">
    <property type="entry name" value="Cytochrome c oxidase-like, subunit I domain"/>
    <property type="match status" value="1"/>
</dbReference>
<sequence length="467" mass="48529">MPGTGAWQQGVHRMPTGTQFGAEAVRGTAPSCNYRTVGMLYLVLAIVSGMTGGLLAVGLQAGLLPHGLLEAWAGGDAAGAAERIARRHGMMMVFFCALPALCGGFGNWFVPLLLRARALAFPRMALAGWALVAMGFVGVLAGLSPAVAPQVSVFALLAWCLGMLLQAINMVATILNMGPVEQRLRDLPMFVWAQGLTAMMAVMVMPVLAGGLTRIVLSGADMAPRIDALLHVFAGPEIALLLLPSIGIVSQVIETFSNAPLQMPRVVLGALTVMSIGGASVWVHDLLHGGLEHMVAPAAVLQLALIVLPVLAVLAAWGQTVRVGRVRASVPMEWAAGFVALVLAGSVMSLRAGGMADVHAATLYAAVFALFTGFYYWIGKMVGHVAPAGASRLHFGLTVGGTVLSLLAFHGMAGMLGAVLMGLSILVFAGIVVQAGLRPAETLPTNYWGPGARTPEWQTPVSTHGDA</sequence>